<dbReference type="EMBL" id="JBHFFA010000006">
    <property type="protein sequence ID" value="KAL2620868.1"/>
    <property type="molecule type" value="Genomic_DNA"/>
</dbReference>
<dbReference type="Gene3D" id="2.60.40.200">
    <property type="entry name" value="Superoxide dismutase, copper/zinc binding domain"/>
    <property type="match status" value="1"/>
</dbReference>
<evidence type="ECO:0000313" key="2">
    <source>
        <dbReference type="Proteomes" id="UP001605036"/>
    </source>
</evidence>
<dbReference type="Proteomes" id="UP001605036">
    <property type="component" value="Unassembled WGS sequence"/>
</dbReference>
<evidence type="ECO:0000313" key="1">
    <source>
        <dbReference type="EMBL" id="KAL2620868.1"/>
    </source>
</evidence>
<protein>
    <submittedName>
        <fullName evidence="1">Uncharacterized protein</fullName>
    </submittedName>
</protein>
<comment type="caution">
    <text evidence="1">The sequence shown here is derived from an EMBL/GenBank/DDBJ whole genome shotgun (WGS) entry which is preliminary data.</text>
</comment>
<gene>
    <name evidence="1" type="ORF">R1flu_001073</name>
</gene>
<dbReference type="InterPro" id="IPR036423">
    <property type="entry name" value="SOD-like_Cu/Zn_dom_sf"/>
</dbReference>
<organism evidence="1 2">
    <name type="scientific">Riccia fluitans</name>
    <dbReference type="NCBI Taxonomy" id="41844"/>
    <lineage>
        <taxon>Eukaryota</taxon>
        <taxon>Viridiplantae</taxon>
        <taxon>Streptophyta</taxon>
        <taxon>Embryophyta</taxon>
        <taxon>Marchantiophyta</taxon>
        <taxon>Marchantiopsida</taxon>
        <taxon>Marchantiidae</taxon>
        <taxon>Marchantiales</taxon>
        <taxon>Ricciaceae</taxon>
        <taxon>Riccia</taxon>
    </lineage>
</organism>
<accession>A0ABD1Y2G1</accession>
<dbReference type="SUPFAM" id="SSF49329">
    <property type="entry name" value="Cu,Zn superoxide dismutase-like"/>
    <property type="match status" value="1"/>
</dbReference>
<proteinExistence type="predicted"/>
<sequence length="167" mass="17993">MVREGSSQSPCSKPCTPKLRGRLRVSFQHSPPDGCAWMDGCLVPLVCQCGDVRHGAASTRLPYSPHVLTLPNPVTEDEKKAGMLGTLVADSCRHAEYTSRVWDIIGRSVVLYQSCCQNLQSEKDAVACAVIARSSLRGAHGGRQLCSCGGTVIWQPSSQICSCKICK</sequence>
<reference evidence="1 2" key="1">
    <citation type="submission" date="2024-09" db="EMBL/GenBank/DDBJ databases">
        <title>Chromosome-scale assembly of Riccia fluitans.</title>
        <authorList>
            <person name="Paukszto L."/>
            <person name="Sawicki J."/>
            <person name="Karawczyk K."/>
            <person name="Piernik-Szablinska J."/>
            <person name="Szczecinska M."/>
            <person name="Mazdziarz M."/>
        </authorList>
    </citation>
    <scope>NUCLEOTIDE SEQUENCE [LARGE SCALE GENOMIC DNA]</scope>
    <source>
        <strain evidence="1">Rf_01</strain>
        <tissue evidence="1">Aerial parts of the thallus</tissue>
    </source>
</reference>
<keyword evidence="2" id="KW-1185">Reference proteome</keyword>
<dbReference type="AlphaFoldDB" id="A0ABD1Y2G1"/>
<name>A0ABD1Y2G1_9MARC</name>